<keyword evidence="10" id="KW-1185">Reference proteome</keyword>
<dbReference type="InterPro" id="IPR050326">
    <property type="entry name" value="NAD_dep_DNA_ligaseB"/>
</dbReference>
<dbReference type="RefSeq" id="WP_173769186.1">
    <property type="nucleotide sequence ID" value="NZ_JAAITS010000004.1"/>
</dbReference>
<feature type="domain" description="Hint" evidence="7">
    <location>
        <begin position="510"/>
        <end position="551"/>
    </location>
</feature>
<dbReference type="InterPro" id="IPR003586">
    <property type="entry name" value="Hint_dom_C"/>
</dbReference>
<evidence type="ECO:0000256" key="5">
    <source>
        <dbReference type="ARBA" id="ARBA00023000"/>
    </source>
</evidence>
<dbReference type="Gene3D" id="3.10.28.10">
    <property type="entry name" value="Homing endonucleases"/>
    <property type="match status" value="1"/>
</dbReference>
<dbReference type="Pfam" id="PF03161">
    <property type="entry name" value="LAGLIDADG_2"/>
    <property type="match status" value="1"/>
</dbReference>
<evidence type="ECO:0000256" key="2">
    <source>
        <dbReference type="ARBA" id="ARBA00022705"/>
    </source>
</evidence>
<keyword evidence="5" id="KW-0651">Protein splicing</keyword>
<dbReference type="Proteomes" id="UP001644719">
    <property type="component" value="Unassembled WGS sequence"/>
</dbReference>
<keyword evidence="6" id="KW-0234">DNA repair</keyword>
<dbReference type="InterPro" id="IPR006141">
    <property type="entry name" value="Intein_N"/>
</dbReference>
<dbReference type="Gene3D" id="3.30.470.30">
    <property type="entry name" value="DNA ligase/mRNA capping enzyme"/>
    <property type="match status" value="1"/>
</dbReference>
<sequence>MEQVIEILKLIQNTSSLNEKQRILRENKDNELLKKCLVFLLDGNTVTGISTKKIDKMTISKAANYATFEPKNFSEVIDYLKTHNTGTDVDVATIRKFICNNSKSEAECQFYEEMVTKKFRLGADAKLVNKAIPGLIEEFNVQLGTSIEKVKLKGNELIYISRKLNGCFYKDTKITMADGSVKKIKDIVPGDIVMSFDEKTHKISPQKVLNTFRNGLKPKSEWIKIISHKNFNSNKIHVTATKNHQFFTPNGWKYAGNLKVGDEFYYYDYEFSETQKSVLLGLGLGDGSVAFDNPSINSVRFNYCKKKELYHNFFHKTCDLFDIYTGTYQKAKSGYGTDMERCTIKSINTLPDYFYNKSNVLRTGYTFTEEVLNNITPLALAIYYIDDGSKLPCKKDGSKTAVNVQPRVIFATHRHNKREVYNFSDYLDKKYGITNRVARYKVCLDDAGYQIEVDANGTRKLFDLIAKYIPYDLREQKLSKEWHKIPYEDWTQEFGYFALTKQTVEEILLDDNIHFGPACTAYTMSYDLEVENNHTYFANGFAVHNCRMGFIGSECRTRQNKKINGVDHIIKDLQAMGYDNMFVDGELLYKNKERLSDSEAFQKGTGIANSKSGDKSQLKFVIFDMFPLKEFWSGKSKEPYSIRSKDLDELEEKLKFHPTDNIEVVPRVYHGYDHSKIWEWLQYAEDNDWEGCCINLDKPYECKRTKSLIKVKQFYDATLRVIGYEEGSGKNKGALGSLIVKYKDGKSGVGYGYSDQMRKDLWEKRDELIGKLIDIKYKEETKDKNTGLPSLQFAGFICFREDYDKVLADDEAGLI</sequence>
<dbReference type="SMART" id="SM00306">
    <property type="entry name" value="HintN"/>
    <property type="match status" value="1"/>
</dbReference>
<keyword evidence="4" id="KW-0068">Autocatalytic cleavage</keyword>
<name>A0ABX2H490_9FIRM</name>
<proteinExistence type="predicted"/>
<keyword evidence="2" id="KW-0235">DNA replication</keyword>
<dbReference type="Gene3D" id="2.40.50.140">
    <property type="entry name" value="Nucleic acid-binding proteins"/>
    <property type="match status" value="1"/>
</dbReference>
<keyword evidence="3" id="KW-0227">DNA damage</keyword>
<evidence type="ECO:0000259" key="7">
    <source>
        <dbReference type="SMART" id="SM00305"/>
    </source>
</evidence>
<dbReference type="PRINTS" id="PR00379">
    <property type="entry name" value="INTEIN"/>
</dbReference>
<dbReference type="PANTHER" id="PTHR47810">
    <property type="entry name" value="DNA LIGASE"/>
    <property type="match status" value="1"/>
</dbReference>
<dbReference type="NCBIfam" id="TIGR01443">
    <property type="entry name" value="intein_Cterm"/>
    <property type="match status" value="1"/>
</dbReference>
<dbReference type="SUPFAM" id="SSF55608">
    <property type="entry name" value="Homing endonucleases"/>
    <property type="match status" value="1"/>
</dbReference>
<protein>
    <recommendedName>
        <fullName evidence="11">DNA ligase</fullName>
    </recommendedName>
</protein>
<dbReference type="SUPFAM" id="SSF51294">
    <property type="entry name" value="Hedgehog/intein (Hint) domain"/>
    <property type="match status" value="1"/>
</dbReference>
<dbReference type="CDD" id="cd00081">
    <property type="entry name" value="Hint"/>
    <property type="match status" value="1"/>
</dbReference>
<comment type="caution">
    <text evidence="9">The sequence shown here is derived from an EMBL/GenBank/DDBJ whole genome shotgun (WGS) entry which is preliminary data.</text>
</comment>
<reference evidence="9 10" key="1">
    <citation type="journal article" date="2020" name="Cell Host Microbe">
        <title>Functional and Genomic Variation between Human-Derived Isolates of Lachnospiraceae Reveals Inter- and Intra-Species Diversity.</title>
        <authorList>
            <person name="Sorbara M.T."/>
            <person name="Littmann E.R."/>
            <person name="Fontana E."/>
            <person name="Moody T.U."/>
            <person name="Kohout C.E."/>
            <person name="Gjonbalaj M."/>
            <person name="Eaton V."/>
            <person name="Seok R."/>
            <person name="Leiner I.M."/>
            <person name="Pamer E.G."/>
        </authorList>
    </citation>
    <scope>NUCLEOTIDE SEQUENCE [LARGE SCALE GENOMIC DNA]</scope>
    <source>
        <strain evidence="9 10">MSK.17.74</strain>
    </source>
</reference>
<feature type="domain" description="Hint" evidence="8">
    <location>
        <begin position="165"/>
        <end position="268"/>
    </location>
</feature>
<dbReference type="InterPro" id="IPR006142">
    <property type="entry name" value="INTEIN"/>
</dbReference>
<evidence type="ECO:0000313" key="9">
    <source>
        <dbReference type="EMBL" id="NSG84204.1"/>
    </source>
</evidence>
<dbReference type="CDD" id="cd08041">
    <property type="entry name" value="OBF_kDNA_ligase_like"/>
    <property type="match status" value="1"/>
</dbReference>
<evidence type="ECO:0000256" key="1">
    <source>
        <dbReference type="ARBA" id="ARBA00022598"/>
    </source>
</evidence>
<dbReference type="InterPro" id="IPR004860">
    <property type="entry name" value="LAGLIDADG_dom"/>
</dbReference>
<keyword evidence="1" id="KW-0436">Ligase</keyword>
<dbReference type="InterPro" id="IPR027434">
    <property type="entry name" value="Homing_endonucl"/>
</dbReference>
<dbReference type="InterPro" id="IPR003587">
    <property type="entry name" value="Hint_dom_N"/>
</dbReference>
<dbReference type="PROSITE" id="PS50818">
    <property type="entry name" value="INTEIN_C_TER"/>
    <property type="match status" value="1"/>
</dbReference>
<dbReference type="Pfam" id="PF14743">
    <property type="entry name" value="DNA_ligase_OB_2"/>
    <property type="match status" value="1"/>
</dbReference>
<gene>
    <name evidence="9" type="ORF">G5B17_01840</name>
</gene>
<evidence type="ECO:0000313" key="10">
    <source>
        <dbReference type="Proteomes" id="UP001644719"/>
    </source>
</evidence>
<dbReference type="EMBL" id="JAAITS010000004">
    <property type="protein sequence ID" value="NSG84204.1"/>
    <property type="molecule type" value="Genomic_DNA"/>
</dbReference>
<evidence type="ECO:0008006" key="11">
    <source>
        <dbReference type="Google" id="ProtNLM"/>
    </source>
</evidence>
<dbReference type="SMART" id="SM00305">
    <property type="entry name" value="HintC"/>
    <property type="match status" value="1"/>
</dbReference>
<organism evidence="9 10">
    <name type="scientific">Blautia faecis</name>
    <dbReference type="NCBI Taxonomy" id="871665"/>
    <lineage>
        <taxon>Bacteria</taxon>
        <taxon>Bacillati</taxon>
        <taxon>Bacillota</taxon>
        <taxon>Clostridia</taxon>
        <taxon>Lachnospirales</taxon>
        <taxon>Lachnospiraceae</taxon>
        <taxon>Blautia</taxon>
    </lineage>
</organism>
<dbReference type="PANTHER" id="PTHR47810:SF1">
    <property type="entry name" value="DNA LIGASE B"/>
    <property type="match status" value="1"/>
</dbReference>
<evidence type="ECO:0000256" key="6">
    <source>
        <dbReference type="ARBA" id="ARBA00023204"/>
    </source>
</evidence>
<evidence type="ECO:0000259" key="8">
    <source>
        <dbReference type="SMART" id="SM00306"/>
    </source>
</evidence>
<evidence type="ECO:0000256" key="4">
    <source>
        <dbReference type="ARBA" id="ARBA00022813"/>
    </source>
</evidence>
<evidence type="ECO:0000256" key="3">
    <source>
        <dbReference type="ARBA" id="ARBA00022763"/>
    </source>
</evidence>
<dbReference type="Gene3D" id="2.170.16.10">
    <property type="entry name" value="Hedgehog/Intein (Hint) domain"/>
    <property type="match status" value="2"/>
</dbReference>
<dbReference type="InterPro" id="IPR030934">
    <property type="entry name" value="Intein_C"/>
</dbReference>
<dbReference type="InterPro" id="IPR012340">
    <property type="entry name" value="NA-bd_OB-fold"/>
</dbReference>
<dbReference type="PROSITE" id="PS50817">
    <property type="entry name" value="INTEIN_N_TER"/>
    <property type="match status" value="1"/>
</dbReference>
<accession>A0ABX2H490</accession>
<dbReference type="SUPFAM" id="SSF50249">
    <property type="entry name" value="Nucleic acid-binding proteins"/>
    <property type="match status" value="1"/>
</dbReference>
<dbReference type="InterPro" id="IPR036844">
    <property type="entry name" value="Hint_dom_sf"/>
</dbReference>
<dbReference type="SUPFAM" id="SSF56091">
    <property type="entry name" value="DNA ligase/mRNA capping enzyme, catalytic domain"/>
    <property type="match status" value="1"/>
</dbReference>
<dbReference type="InterPro" id="IPR029319">
    <property type="entry name" value="DNA_ligase_OB"/>
</dbReference>